<evidence type="ECO:0000256" key="1">
    <source>
        <dbReference type="SAM" id="SignalP"/>
    </source>
</evidence>
<proteinExistence type="predicted"/>
<dbReference type="RefSeq" id="WP_151175727.1">
    <property type="nucleotide sequence ID" value="NZ_CP042906.1"/>
</dbReference>
<reference evidence="2 3" key="1">
    <citation type="submission" date="2019-08" db="EMBL/GenBank/DDBJ databases">
        <title>Hyperibacter terrae gen. nov., sp. nov. and Hyperibacter viscosus sp. nov., two new members in the family Rhodospirillaceae isolated from the rhizosphere of Hypericum perforatum.</title>
        <authorList>
            <person name="Noviana Z."/>
        </authorList>
    </citation>
    <scope>NUCLEOTIDE SEQUENCE [LARGE SCALE GENOMIC DNA]</scope>
    <source>
        <strain evidence="2 3">R5913</strain>
    </source>
</reference>
<dbReference type="Proteomes" id="UP000326202">
    <property type="component" value="Chromosome"/>
</dbReference>
<dbReference type="AlphaFoldDB" id="A0A5J6MKJ1"/>
<evidence type="ECO:0000313" key="3">
    <source>
        <dbReference type="Proteomes" id="UP000326202"/>
    </source>
</evidence>
<dbReference type="EMBL" id="CP042906">
    <property type="protein sequence ID" value="QEX15256.1"/>
    <property type="molecule type" value="Genomic_DNA"/>
</dbReference>
<name>A0A5J6MKJ1_9PROT</name>
<keyword evidence="1" id="KW-0732">Signal</keyword>
<feature type="signal peptide" evidence="1">
    <location>
        <begin position="1"/>
        <end position="22"/>
    </location>
</feature>
<gene>
    <name evidence="2" type="ORF">FRZ44_05370</name>
</gene>
<accession>A0A5J6MKJ1</accession>
<keyword evidence="3" id="KW-1185">Reference proteome</keyword>
<dbReference type="OrthoDB" id="9130422at2"/>
<sequence>MRVLLTALVLGWVLSAPLAARAGDESLAPADANAIHQVIERQIDAFRHDDGATAFGFASPAIQQKFGDPGNFMAMVKTGYPQVYRPKSVEFEDLSVEDVGPVQNVRVVGPDGIPVLMIYLMQKQPDGSWRINGVYMTQAPDQSV</sequence>
<dbReference type="KEGG" id="htq:FRZ44_05370"/>
<dbReference type="Pfam" id="PF16156">
    <property type="entry name" value="DUF4864"/>
    <property type="match status" value="1"/>
</dbReference>
<organism evidence="2 3">
    <name type="scientific">Hypericibacter terrae</name>
    <dbReference type="NCBI Taxonomy" id="2602015"/>
    <lineage>
        <taxon>Bacteria</taxon>
        <taxon>Pseudomonadati</taxon>
        <taxon>Pseudomonadota</taxon>
        <taxon>Alphaproteobacteria</taxon>
        <taxon>Rhodospirillales</taxon>
        <taxon>Dongiaceae</taxon>
        <taxon>Hypericibacter</taxon>
    </lineage>
</organism>
<feature type="chain" id="PRO_5023839483" evidence="1">
    <location>
        <begin position="23"/>
        <end position="144"/>
    </location>
</feature>
<dbReference type="InterPro" id="IPR032347">
    <property type="entry name" value="DUF4864"/>
</dbReference>
<dbReference type="SUPFAM" id="SSF54427">
    <property type="entry name" value="NTF2-like"/>
    <property type="match status" value="1"/>
</dbReference>
<dbReference type="InterPro" id="IPR032710">
    <property type="entry name" value="NTF2-like_dom_sf"/>
</dbReference>
<protein>
    <submittedName>
        <fullName evidence="2">DUF4864 domain-containing protein</fullName>
    </submittedName>
</protein>
<evidence type="ECO:0000313" key="2">
    <source>
        <dbReference type="EMBL" id="QEX15256.1"/>
    </source>
</evidence>